<feature type="domain" description="AsmA" evidence="2">
    <location>
        <begin position="6"/>
        <end position="212"/>
    </location>
</feature>
<accession>A0A1M7MZL6</accession>
<dbReference type="PANTHER" id="PTHR30441:SF4">
    <property type="entry name" value="PROTEIN ASMA"/>
    <property type="match status" value="1"/>
</dbReference>
<evidence type="ECO:0000256" key="1">
    <source>
        <dbReference type="SAM" id="MobiDB-lite"/>
    </source>
</evidence>
<name>A0A1M7MZL6_9HYPH</name>
<feature type="region of interest" description="Disordered" evidence="1">
    <location>
        <begin position="143"/>
        <end position="163"/>
    </location>
</feature>
<reference evidence="3 4" key="1">
    <citation type="submission" date="2016-11" db="EMBL/GenBank/DDBJ databases">
        <authorList>
            <person name="Jaros S."/>
            <person name="Januszkiewicz K."/>
            <person name="Wedrychowicz H."/>
        </authorList>
    </citation>
    <scope>NUCLEOTIDE SEQUENCE [LARGE SCALE GENOMIC DNA]</scope>
    <source>
        <strain evidence="3 4">DSM 22153</strain>
    </source>
</reference>
<dbReference type="Proteomes" id="UP000186002">
    <property type="component" value="Unassembled WGS sequence"/>
</dbReference>
<sequence>MRRILIGIGVLFALAAAVVIAVPLLLPKDAIKAKVVEQVEAATGWRLRLDGPVSLSLFPGFSLLAENIGLSGEAGADGVEFARAGRIEIGLALAGLFGGDIRVTGISLDKPNILLEITKNGMTSWEPRRQLTPAQEAAEILSGGTGTPAETAPAQPDAAAEGPEDGGFVKSIAVDRITITEGTLVYDDRRTDQRIVVSDLMMDVTAPDLRGKVSLESSLVWQDKPVKISGSVVDPLGAAASGALPVDLTVSSGDNTVKVAGTIDGPAQKANLDVAASGPSVQGLAALFGTALTADPGDFNVSAKVVADPAAAEISNLAAKVGSVQLGGNVAADLSRDEPRFSGRLQLQQGSLGDLLKLAGQDLAATGTLGADLAFTASGSTADQIAASLDLNGTASLRDGEVSGLGLASAVGGDPAADKVSAIAVDVALKGLGKPASLSGGLNWRGDAFQISGAATPAALIAGKPAPAKVKVAGPRVSAGFDGSLSAAGQVQGAVSVETQSLRNLLAWIGQPLAGGTGLEGFKASGRFSHGSKGLRFDDTVFQLDQTSGRAKGEIVFGAKPVISAELALDELTLDPYLGGGGASAASGKAGKAGQGGGGGAAAAGGWSDEPIDFSGLKAVDAQFAISTKQIRWKEVKIDQSALNLSIKDGVLTASLDTLSLYKGTGTGSLTLNGAAAQPQVRAKFNLSGLGAFEALRDAAGFKWLEGTASVGLDVQAAGATQRQLVGSLTGNASYAFMDGAIRGINIPKMLRGLSVETLLGWQEASSEKTDFSSLTATFAIDKGIAVNEDLSLIGPLVRMSGKGTTDMPARTLNWRVEPKIVPTLEGQAPAPRKKGEEKKLAGLGVPIVISGSWDKPRIYPDIAGILENPQAAYQQLQSMGGELTKILKGGKPDKALTETANEVIKQVTGGKTQIDVQKVIEGDVKDEDVLKAVEDGFGLPSGLLGSFGLGKKKQPDQPAQEPAPQQ</sequence>
<dbReference type="OrthoDB" id="5439561at2"/>
<dbReference type="PANTHER" id="PTHR30441">
    <property type="entry name" value="DUF748 DOMAIN-CONTAINING PROTEIN"/>
    <property type="match status" value="1"/>
</dbReference>
<dbReference type="GO" id="GO:0090313">
    <property type="term" value="P:regulation of protein targeting to membrane"/>
    <property type="evidence" value="ECO:0007669"/>
    <property type="project" value="TreeGrafter"/>
</dbReference>
<dbReference type="GO" id="GO:0005886">
    <property type="term" value="C:plasma membrane"/>
    <property type="evidence" value="ECO:0007669"/>
    <property type="project" value="TreeGrafter"/>
</dbReference>
<feature type="compositionally biased region" description="Low complexity" evidence="1">
    <location>
        <begin position="957"/>
        <end position="967"/>
    </location>
</feature>
<dbReference type="STRING" id="735517.SAMN05444272_3632"/>
<organism evidence="3 4">
    <name type="scientific">Roseibium suaedae</name>
    <dbReference type="NCBI Taxonomy" id="735517"/>
    <lineage>
        <taxon>Bacteria</taxon>
        <taxon>Pseudomonadati</taxon>
        <taxon>Pseudomonadota</taxon>
        <taxon>Alphaproteobacteria</taxon>
        <taxon>Hyphomicrobiales</taxon>
        <taxon>Stappiaceae</taxon>
        <taxon>Roseibium</taxon>
    </lineage>
</organism>
<dbReference type="Pfam" id="PF05170">
    <property type="entry name" value="AsmA"/>
    <property type="match status" value="2"/>
</dbReference>
<dbReference type="AlphaFoldDB" id="A0A1M7MZL6"/>
<dbReference type="EMBL" id="FRBW01000004">
    <property type="protein sequence ID" value="SHM96674.1"/>
    <property type="molecule type" value="Genomic_DNA"/>
</dbReference>
<feature type="region of interest" description="Disordered" evidence="1">
    <location>
        <begin position="948"/>
        <end position="967"/>
    </location>
</feature>
<evidence type="ECO:0000313" key="4">
    <source>
        <dbReference type="Proteomes" id="UP000186002"/>
    </source>
</evidence>
<evidence type="ECO:0000259" key="2">
    <source>
        <dbReference type="Pfam" id="PF05170"/>
    </source>
</evidence>
<evidence type="ECO:0000313" key="3">
    <source>
        <dbReference type="EMBL" id="SHM96674.1"/>
    </source>
</evidence>
<gene>
    <name evidence="3" type="ORF">SAMN05444272_3632</name>
</gene>
<feature type="compositionally biased region" description="Low complexity" evidence="1">
    <location>
        <begin position="148"/>
        <end position="161"/>
    </location>
</feature>
<dbReference type="RefSeq" id="WP_073014720.1">
    <property type="nucleotide sequence ID" value="NZ_FRBW01000004.1"/>
</dbReference>
<protein>
    <submittedName>
        <fullName evidence="3">Uncharacterized protein involved in outer membrane biogenesis</fullName>
    </submittedName>
</protein>
<keyword evidence="4" id="KW-1185">Reference proteome</keyword>
<proteinExistence type="predicted"/>
<dbReference type="InterPro" id="IPR052894">
    <property type="entry name" value="AsmA-related"/>
</dbReference>
<dbReference type="InterPro" id="IPR007844">
    <property type="entry name" value="AsmA"/>
</dbReference>
<feature type="domain" description="AsmA" evidence="2">
    <location>
        <begin position="559"/>
        <end position="790"/>
    </location>
</feature>